<dbReference type="PATRIC" id="fig|1209989.3.peg.1091"/>
<sequence>MMKKYEYKFVKEGIKIGFDTNKKIEEAENEWNELGKQGWKFCKEGSRVMIFIREINE</sequence>
<gene>
    <name evidence="1" type="ordered locus">TEPIRE1_0988</name>
</gene>
<dbReference type="KEGG" id="tae:TepiRe1_0988"/>
<dbReference type="InterPro" id="IPR025234">
    <property type="entry name" value="YjzH-like"/>
</dbReference>
<dbReference type="KEGG" id="tep:TepRe1_0911"/>
<dbReference type="AlphaFoldDB" id="F4LXH8"/>
<dbReference type="RefSeq" id="WP_013778003.1">
    <property type="nucleotide sequence ID" value="NC_015519.1"/>
</dbReference>
<evidence type="ECO:0008006" key="3">
    <source>
        <dbReference type="Google" id="ProtNLM"/>
    </source>
</evidence>
<name>F4LXH8_TEPAE</name>
<dbReference type="OrthoDB" id="5432776at2"/>
<organism evidence="1 2">
    <name type="scientific">Tepidanaerobacter acetatoxydans (strain DSM 21804 / JCM 16047 / Re1)</name>
    <dbReference type="NCBI Taxonomy" id="1209989"/>
    <lineage>
        <taxon>Bacteria</taxon>
        <taxon>Bacillati</taxon>
        <taxon>Bacillota</taxon>
        <taxon>Clostridia</taxon>
        <taxon>Thermosediminibacterales</taxon>
        <taxon>Tepidanaerobacteraceae</taxon>
        <taxon>Tepidanaerobacter</taxon>
    </lineage>
</organism>
<accession>L0RXL6</accession>
<proteinExistence type="predicted"/>
<reference evidence="2" key="1">
    <citation type="journal article" date="2013" name="Genome Announc.">
        <title>First genome sequence of a syntrophic acetate-oxidizing bacterium, Tepidanaerobacter acetatoxydans strain Re1.</title>
        <authorList>
            <person name="Manzoor S."/>
            <person name="Bongcam-Rudloff E."/>
            <person name="Schnurer A."/>
            <person name="Muller B."/>
        </authorList>
    </citation>
    <scope>NUCLEOTIDE SEQUENCE [LARGE SCALE GENOMIC DNA]</scope>
    <source>
        <strain evidence="2">Re1</strain>
    </source>
</reference>
<protein>
    <recommendedName>
        <fullName evidence="3">DUF4177 domain-containing protein</fullName>
    </recommendedName>
</protein>
<dbReference type="EMBL" id="HF563609">
    <property type="protein sequence ID" value="CCP25710.1"/>
    <property type="molecule type" value="Genomic_DNA"/>
</dbReference>
<dbReference type="HOGENOM" id="CLU_3023820_0_0_9"/>
<evidence type="ECO:0000313" key="1">
    <source>
        <dbReference type="EMBL" id="CCP25710.1"/>
    </source>
</evidence>
<evidence type="ECO:0000313" key="2">
    <source>
        <dbReference type="Proteomes" id="UP000010802"/>
    </source>
</evidence>
<dbReference type="Proteomes" id="UP000010802">
    <property type="component" value="Chromosome"/>
</dbReference>
<dbReference type="Pfam" id="PF13783">
    <property type="entry name" value="DUF4177"/>
    <property type="match status" value="1"/>
</dbReference>
<keyword evidence="2" id="KW-1185">Reference proteome</keyword>
<accession>F4LXH8</accession>